<evidence type="ECO:0000313" key="5">
    <source>
        <dbReference type="Proteomes" id="UP000663874"/>
    </source>
</evidence>
<dbReference type="EMBL" id="CAJOBE010000667">
    <property type="protein sequence ID" value="CAF3672048.1"/>
    <property type="molecule type" value="Genomic_DNA"/>
</dbReference>
<protein>
    <submittedName>
        <fullName evidence="3">Uncharacterized protein</fullName>
    </submittedName>
</protein>
<dbReference type="AlphaFoldDB" id="A0A818SSZ6"/>
<dbReference type="SUPFAM" id="SSF56399">
    <property type="entry name" value="ADP-ribosylation"/>
    <property type="match status" value="1"/>
</dbReference>
<reference evidence="3" key="1">
    <citation type="submission" date="2021-02" db="EMBL/GenBank/DDBJ databases">
        <authorList>
            <person name="Nowell W R."/>
        </authorList>
    </citation>
    <scope>NUCLEOTIDE SEQUENCE</scope>
</reference>
<dbReference type="Proteomes" id="UP000663889">
    <property type="component" value="Unassembled WGS sequence"/>
</dbReference>
<name>A0A818SSZ6_9BILA</name>
<dbReference type="EMBL" id="CAJOAX010005870">
    <property type="protein sequence ID" value="CAF3962804.1"/>
    <property type="molecule type" value="Genomic_DNA"/>
</dbReference>
<proteinExistence type="predicted"/>
<dbReference type="PROSITE" id="PS51996">
    <property type="entry name" value="TR_MART"/>
    <property type="match status" value="1"/>
</dbReference>
<dbReference type="Proteomes" id="UP000663823">
    <property type="component" value="Unassembled WGS sequence"/>
</dbReference>
<evidence type="ECO:0000313" key="4">
    <source>
        <dbReference type="EMBL" id="CAF3962804.1"/>
    </source>
</evidence>
<organism evidence="3 5">
    <name type="scientific">Rotaria sordida</name>
    <dbReference type="NCBI Taxonomy" id="392033"/>
    <lineage>
        <taxon>Eukaryota</taxon>
        <taxon>Metazoa</taxon>
        <taxon>Spiralia</taxon>
        <taxon>Gnathifera</taxon>
        <taxon>Rotifera</taxon>
        <taxon>Eurotatoria</taxon>
        <taxon>Bdelloidea</taxon>
        <taxon>Philodinida</taxon>
        <taxon>Philodinidae</taxon>
        <taxon>Rotaria</taxon>
    </lineage>
</organism>
<dbReference type="Proteomes" id="UP000663874">
    <property type="component" value="Unassembled WGS sequence"/>
</dbReference>
<dbReference type="Gene3D" id="3.90.176.10">
    <property type="entry name" value="Toxin ADP-ribosyltransferase, Chain A, domain 1"/>
    <property type="match status" value="1"/>
</dbReference>
<dbReference type="EMBL" id="CAJNOO010004579">
    <property type="protein sequence ID" value="CAF1386242.1"/>
    <property type="molecule type" value="Genomic_DNA"/>
</dbReference>
<accession>A0A818SSZ6</accession>
<evidence type="ECO:0000313" key="2">
    <source>
        <dbReference type="EMBL" id="CAF1451689.1"/>
    </source>
</evidence>
<comment type="caution">
    <text evidence="3">The sequence shown here is derived from an EMBL/GenBank/DDBJ whole genome shotgun (WGS) entry which is preliminary data.</text>
</comment>
<sequence>MGAICCCFQKHSDDYRILCTVDDNLSQRKLKDTYRSIIESRKLTIPHNLLQQSNYERNLNPYALVWCDTNINSTQENQHIQLELRHMFNFLQIFESADNCKRYLQNETNQEIILIVSGAIGQHLIPEIHIMTHLLIIYIFCKQKDGHEIWSKQYEKVKNIFTSANELVKQIYNDQQTQRKSHSTDLPMTFMQQTMTSIYSQVVSESSHQIFDSEFMWFQLLIEILLRMNLESIKIHFQELLSICRKQYGYNETNIKYITELETTYNANQAIWWYTRETFFQYILNCALRRQNIDLLVKFSFLIRDMNEQLKVKSNFNHSIVHLYRGQLMTIVEFDNLKMNIGKYVSMNSFLSTTKSRQVALLYAGTYNVDLTKVSILFEIEVDTQAEDRRPFRDITEQTTIESEEEVLFMLGSIFKIHNICRNEEEKVWIVKLTASGEEDNELRELFRSIKD</sequence>
<gene>
    <name evidence="3" type="ORF">FNK824_LOCUS7262</name>
    <name evidence="4" type="ORF">OTI717_LOCUS26998</name>
    <name evidence="1" type="ORF">RFH988_LOCUS34109</name>
    <name evidence="2" type="ORF">SEV965_LOCUS33718</name>
</gene>
<evidence type="ECO:0000313" key="3">
    <source>
        <dbReference type="EMBL" id="CAF3672048.1"/>
    </source>
</evidence>
<evidence type="ECO:0000313" key="1">
    <source>
        <dbReference type="EMBL" id="CAF1386242.1"/>
    </source>
</evidence>
<dbReference type="Proteomes" id="UP000663882">
    <property type="component" value="Unassembled WGS sequence"/>
</dbReference>
<dbReference type="EMBL" id="CAJNOU010004702">
    <property type="protein sequence ID" value="CAF1451689.1"/>
    <property type="molecule type" value="Genomic_DNA"/>
</dbReference>